<evidence type="ECO:0000259" key="3">
    <source>
        <dbReference type="Pfam" id="PF01205"/>
    </source>
</evidence>
<dbReference type="GO" id="GO:0005737">
    <property type="term" value="C:cytoplasm"/>
    <property type="evidence" value="ECO:0007669"/>
    <property type="project" value="TreeGrafter"/>
</dbReference>
<dbReference type="InterPro" id="IPR020568">
    <property type="entry name" value="Ribosomal_Su5_D2-typ_SF"/>
</dbReference>
<name>A0A5N6L4U5_9ROSI</name>
<comment type="caution">
    <text evidence="4">The sequence shown here is derived from an EMBL/GenBank/DDBJ whole genome shotgun (WGS) entry which is preliminary data.</text>
</comment>
<dbReference type="GO" id="GO:0140469">
    <property type="term" value="P:GCN2-mediated signaling"/>
    <property type="evidence" value="ECO:0007669"/>
    <property type="project" value="TreeGrafter"/>
</dbReference>
<evidence type="ECO:0000313" key="4">
    <source>
        <dbReference type="EMBL" id="KAB8801901.1"/>
    </source>
</evidence>
<dbReference type="EMBL" id="VIBQ01000107">
    <property type="protein sequence ID" value="KAB8801901.1"/>
    <property type="molecule type" value="Genomic_DNA"/>
</dbReference>
<comment type="similarity">
    <text evidence="1">Belongs to the IMPACT family.</text>
</comment>
<organism evidence="4 5">
    <name type="scientific">Carpinus fangiana</name>
    <dbReference type="NCBI Taxonomy" id="176857"/>
    <lineage>
        <taxon>Eukaryota</taxon>
        <taxon>Viridiplantae</taxon>
        <taxon>Streptophyta</taxon>
        <taxon>Embryophyta</taxon>
        <taxon>Tracheophyta</taxon>
        <taxon>Spermatophyta</taxon>
        <taxon>Magnoliopsida</taxon>
        <taxon>eudicotyledons</taxon>
        <taxon>Gunneridae</taxon>
        <taxon>Pentapetalae</taxon>
        <taxon>rosids</taxon>
        <taxon>fabids</taxon>
        <taxon>Fagales</taxon>
        <taxon>Betulaceae</taxon>
        <taxon>Carpinus</taxon>
    </lineage>
</organism>
<dbReference type="PANTHER" id="PTHR16301:SF26">
    <property type="entry name" value="IMPACT FAMILY MEMBER C14C8.09C"/>
    <property type="match status" value="1"/>
</dbReference>
<dbReference type="GO" id="GO:0006446">
    <property type="term" value="P:regulation of translational initiation"/>
    <property type="evidence" value="ECO:0007669"/>
    <property type="project" value="TreeGrafter"/>
</dbReference>
<reference evidence="4 5" key="1">
    <citation type="submission" date="2019-06" db="EMBL/GenBank/DDBJ databases">
        <title>A chromosomal-level reference genome of Carpinus fangiana (Coryloideae, Betulaceae).</title>
        <authorList>
            <person name="Yang X."/>
            <person name="Wang Z."/>
            <person name="Zhang L."/>
            <person name="Hao G."/>
            <person name="Liu J."/>
            <person name="Yang Y."/>
        </authorList>
    </citation>
    <scope>NUCLEOTIDE SEQUENCE [LARGE SCALE GENOMIC DNA]</scope>
    <source>
        <strain evidence="4">Cfa_2016G</strain>
        <tissue evidence="4">Leaf</tissue>
    </source>
</reference>
<evidence type="ECO:0000256" key="1">
    <source>
        <dbReference type="ARBA" id="ARBA00007665"/>
    </source>
</evidence>
<dbReference type="InterPro" id="IPR036956">
    <property type="entry name" value="Impact_N_sf"/>
</dbReference>
<dbReference type="PANTHER" id="PTHR16301">
    <property type="entry name" value="IMPACT-RELATED"/>
    <property type="match status" value="1"/>
</dbReference>
<feature type="region of interest" description="Disordered" evidence="2">
    <location>
        <begin position="1"/>
        <end position="22"/>
    </location>
</feature>
<dbReference type="OrthoDB" id="69641at2759"/>
<keyword evidence="5" id="KW-1185">Reference proteome</keyword>
<protein>
    <recommendedName>
        <fullName evidence="3">Impact N-terminal domain-containing protein</fullName>
    </recommendedName>
</protein>
<dbReference type="InterPro" id="IPR023582">
    <property type="entry name" value="Impact"/>
</dbReference>
<feature type="region of interest" description="Disordered" evidence="2">
    <location>
        <begin position="244"/>
        <end position="288"/>
    </location>
</feature>
<accession>A0A5N6L4U5</accession>
<dbReference type="InterPro" id="IPR001498">
    <property type="entry name" value="Impact_N"/>
</dbReference>
<dbReference type="SUPFAM" id="SSF54211">
    <property type="entry name" value="Ribosomal protein S5 domain 2-like"/>
    <property type="match status" value="1"/>
</dbReference>
<evidence type="ECO:0000313" key="5">
    <source>
        <dbReference type="Proteomes" id="UP000327013"/>
    </source>
</evidence>
<dbReference type="Pfam" id="PF01205">
    <property type="entry name" value="Impact_N"/>
    <property type="match status" value="1"/>
</dbReference>
<sequence>MSRKRPAPDAQPAVSSADADVYLSPPIHDRSSTFVAAFSPVRSRRDLQSLPDFADASHRIAAWRVASKQRSIVPDGRKHYDTGHDDDGEAYAGKRAERVLEAMNVEGNLVVARWYGGVLLGPVRFTHIESCAKRAIIIYQETTRTAAEPQDSEAEHRKRTKLDQDTKARQAKLSEVLAQRDESIASLRGLLAEKMGKSPAAQKPATADYARMPLETLKRLEDARDRTISFLLKQIDIAEATTVAQATSADAAEKPAADEKSVQDELAAPQKPQIEAPEVEGSIDSPND</sequence>
<feature type="compositionally biased region" description="Basic and acidic residues" evidence="2">
    <location>
        <begin position="153"/>
        <end position="167"/>
    </location>
</feature>
<feature type="region of interest" description="Disordered" evidence="2">
    <location>
        <begin position="144"/>
        <end position="167"/>
    </location>
</feature>
<evidence type="ECO:0000256" key="2">
    <source>
        <dbReference type="SAM" id="MobiDB-lite"/>
    </source>
</evidence>
<feature type="compositionally biased region" description="Basic and acidic residues" evidence="2">
    <location>
        <begin position="251"/>
        <end position="263"/>
    </location>
</feature>
<dbReference type="AlphaFoldDB" id="A0A5N6L4U5"/>
<feature type="domain" description="Impact N-terminal" evidence="3">
    <location>
        <begin position="30"/>
        <end position="136"/>
    </location>
</feature>
<gene>
    <name evidence="4" type="ORF">FH972_026722</name>
</gene>
<dbReference type="Gene3D" id="3.30.230.30">
    <property type="entry name" value="Impact, N-terminal domain"/>
    <property type="match status" value="1"/>
</dbReference>
<proteinExistence type="inferred from homology"/>
<dbReference type="Proteomes" id="UP000327013">
    <property type="component" value="Unassembled WGS sequence"/>
</dbReference>